<protein>
    <recommendedName>
        <fullName evidence="3">LA2681-like HEPN domain-containing protein</fullName>
    </recommendedName>
</protein>
<comment type="caution">
    <text evidence="1">The sequence shown here is derived from an EMBL/GenBank/DDBJ whole genome shotgun (WGS) entry which is preliminary data.</text>
</comment>
<gene>
    <name evidence="1" type="ORF">HP548_02510</name>
</gene>
<evidence type="ECO:0000313" key="1">
    <source>
        <dbReference type="EMBL" id="NUU52967.1"/>
    </source>
</evidence>
<evidence type="ECO:0008006" key="3">
    <source>
        <dbReference type="Google" id="ProtNLM"/>
    </source>
</evidence>
<keyword evidence="2" id="KW-1185">Reference proteome</keyword>
<proteinExistence type="predicted"/>
<dbReference type="Proteomes" id="UP000577724">
    <property type="component" value="Unassembled WGS sequence"/>
</dbReference>
<reference evidence="1 2" key="1">
    <citation type="submission" date="2020-05" db="EMBL/GenBank/DDBJ databases">
        <title>Genome Sequencing of Type Strains.</title>
        <authorList>
            <person name="Lemaire J.F."/>
            <person name="Inderbitzin P."/>
            <person name="Gregorio O.A."/>
            <person name="Collins S.B."/>
            <person name="Wespe N."/>
            <person name="Knight-Connoni V."/>
        </authorList>
    </citation>
    <scope>NUCLEOTIDE SEQUENCE [LARGE SCALE GENOMIC DNA]</scope>
    <source>
        <strain evidence="1 2">DSM 19942</strain>
    </source>
</reference>
<dbReference type="RefSeq" id="WP_175380778.1">
    <property type="nucleotide sequence ID" value="NZ_CBCRYD010000020.1"/>
</dbReference>
<accession>A0ABX2MIG0</accession>
<dbReference type="GeneID" id="97129561"/>
<sequence length="460" mass="54548">MTFVSVNKNLMNNHLSESQLRKLINIYYGDKVKYDDLGEFEQGLYDFLKEEFPSPERLKLALAEVTQSGDLSKDFFDMAIGFQNAAVEIASFLLEEKKNAYLDTFIFPMTYLYRQALELLLKSLYYQEIKTSSDRISFIQRTRHDLSSLYNEILSLSINKDHEKKGYTWLSEFFRNISIFDQMSDSFRYPFKFEKVEDVFDEKLTMKNIFEERRDVDLIKLSNKFILAFALIKRLFEETTITPDEISYTENLEDFIENPGYSTEFLEEGGGYKQKSVFGNDYKRITINRFADAYSECATHLYQKHVENLAANSIRDFNSFFAVCYLFRNAIELSLKGLSMKLLDKDEAIKLIRSKKHNLYWLWKATQTKHCEGPMSSINIPHPEQIEFYVKLIHEVDASSSRFRYPADNELNSYYPDPYRYHWGIHYYLLSTCFERLRNTEYIIDDELESREESRRDVQI</sequence>
<dbReference type="EMBL" id="JABMCC010000089">
    <property type="protein sequence ID" value="NUU52967.1"/>
    <property type="molecule type" value="Genomic_DNA"/>
</dbReference>
<organism evidence="1 2">
    <name type="scientific">Paenibacillus taichungensis</name>
    <dbReference type="NCBI Taxonomy" id="484184"/>
    <lineage>
        <taxon>Bacteria</taxon>
        <taxon>Bacillati</taxon>
        <taxon>Bacillota</taxon>
        <taxon>Bacilli</taxon>
        <taxon>Bacillales</taxon>
        <taxon>Paenibacillaceae</taxon>
        <taxon>Paenibacillus</taxon>
    </lineage>
</organism>
<name>A0ABX2MIG0_9BACL</name>
<evidence type="ECO:0000313" key="2">
    <source>
        <dbReference type="Proteomes" id="UP000577724"/>
    </source>
</evidence>